<protein>
    <submittedName>
        <fullName evidence="12">Peptidoglycan synthetase</fullName>
    </submittedName>
</protein>
<dbReference type="InterPro" id="IPR036565">
    <property type="entry name" value="Mur-like_cat_sf"/>
</dbReference>
<dbReference type="Gene3D" id="3.40.50.720">
    <property type="entry name" value="NAD(P)-binding Rossmann-like Domain"/>
    <property type="match status" value="1"/>
</dbReference>
<keyword evidence="1" id="KW-0436">Ligase</keyword>
<dbReference type="GO" id="GO:0071555">
    <property type="term" value="P:cell wall organization"/>
    <property type="evidence" value="ECO:0007669"/>
    <property type="project" value="UniProtKB-KW"/>
</dbReference>
<keyword evidence="4" id="KW-0067">ATP-binding</keyword>
<evidence type="ECO:0000256" key="8">
    <source>
        <dbReference type="ARBA" id="ARBA00023316"/>
    </source>
</evidence>
<feature type="domain" description="Mur ligase C-terminal" evidence="10">
    <location>
        <begin position="310"/>
        <end position="429"/>
    </location>
</feature>
<dbReference type="InterPro" id="IPR036615">
    <property type="entry name" value="Mur_ligase_C_dom_sf"/>
</dbReference>
<dbReference type="SUPFAM" id="SSF53623">
    <property type="entry name" value="MurD-like peptide ligases, catalytic domain"/>
    <property type="match status" value="1"/>
</dbReference>
<keyword evidence="3" id="KW-0547">Nucleotide-binding</keyword>
<dbReference type="InterPro" id="IPR000713">
    <property type="entry name" value="Mur_ligase_N"/>
</dbReference>
<dbReference type="PANTHER" id="PTHR43445">
    <property type="entry name" value="UDP-N-ACETYLMURAMATE--L-ALANINE LIGASE-RELATED"/>
    <property type="match status" value="1"/>
</dbReference>
<keyword evidence="13" id="KW-1185">Reference proteome</keyword>
<dbReference type="Pfam" id="PF02875">
    <property type="entry name" value="Mur_ligase_C"/>
    <property type="match status" value="1"/>
</dbReference>
<dbReference type="Proteomes" id="UP000298616">
    <property type="component" value="Chromosome"/>
</dbReference>
<proteinExistence type="predicted"/>
<evidence type="ECO:0000313" key="12">
    <source>
        <dbReference type="EMBL" id="QCK15965.1"/>
    </source>
</evidence>
<dbReference type="SUPFAM" id="SSF53244">
    <property type="entry name" value="MurD-like peptide ligases, peptide-binding domain"/>
    <property type="match status" value="1"/>
</dbReference>
<dbReference type="PANTHER" id="PTHR43445:SF5">
    <property type="entry name" value="UDP-N-ACETYLMURAMATE--L-ALANYL-GAMMA-D-GLUTAMYL-MESO-2,6-DIAMINOHEPTANDIOATE LIGASE"/>
    <property type="match status" value="1"/>
</dbReference>
<keyword evidence="5" id="KW-0133">Cell shape</keyword>
<evidence type="ECO:0000256" key="5">
    <source>
        <dbReference type="ARBA" id="ARBA00022960"/>
    </source>
</evidence>
<reference evidence="12 13" key="1">
    <citation type="submission" date="2018-04" db="EMBL/GenBank/DDBJ databases">
        <title>Complete genome uncultured novel isolate.</title>
        <authorList>
            <person name="Merlino G."/>
        </authorList>
    </citation>
    <scope>NUCLEOTIDE SEQUENCE [LARGE SCALE GENOMIC DNA]</scope>
    <source>
        <strain evidence="13">R1DC9</strain>
    </source>
</reference>
<evidence type="ECO:0000256" key="1">
    <source>
        <dbReference type="ARBA" id="ARBA00022598"/>
    </source>
</evidence>
<dbReference type="KEGG" id="fpf:DCC35_15060"/>
<dbReference type="GO" id="GO:0016881">
    <property type="term" value="F:acid-amino acid ligase activity"/>
    <property type="evidence" value="ECO:0007669"/>
    <property type="project" value="InterPro"/>
</dbReference>
<evidence type="ECO:0000259" key="11">
    <source>
        <dbReference type="Pfam" id="PF08245"/>
    </source>
</evidence>
<dbReference type="InterPro" id="IPR013221">
    <property type="entry name" value="Mur_ligase_cen"/>
</dbReference>
<dbReference type="Pfam" id="PF01225">
    <property type="entry name" value="Mur_ligase"/>
    <property type="match status" value="1"/>
</dbReference>
<dbReference type="GO" id="GO:0005524">
    <property type="term" value="F:ATP binding"/>
    <property type="evidence" value="ECO:0007669"/>
    <property type="project" value="UniProtKB-KW"/>
</dbReference>
<dbReference type="InterPro" id="IPR004101">
    <property type="entry name" value="Mur_ligase_C"/>
</dbReference>
<feature type="domain" description="Mur ligase central" evidence="11">
    <location>
        <begin position="112"/>
        <end position="286"/>
    </location>
</feature>
<organism evidence="12 13">
    <name type="scientific">Mangrovivirga cuniculi</name>
    <dbReference type="NCBI Taxonomy" id="2715131"/>
    <lineage>
        <taxon>Bacteria</taxon>
        <taxon>Pseudomonadati</taxon>
        <taxon>Bacteroidota</taxon>
        <taxon>Cytophagia</taxon>
        <taxon>Cytophagales</taxon>
        <taxon>Mangrovivirgaceae</taxon>
        <taxon>Mangrovivirga</taxon>
    </lineage>
</organism>
<name>A0A4D7JZ30_9BACT</name>
<evidence type="ECO:0000256" key="2">
    <source>
        <dbReference type="ARBA" id="ARBA00022618"/>
    </source>
</evidence>
<dbReference type="GO" id="GO:0009252">
    <property type="term" value="P:peptidoglycan biosynthetic process"/>
    <property type="evidence" value="ECO:0007669"/>
    <property type="project" value="UniProtKB-KW"/>
</dbReference>
<gene>
    <name evidence="12" type="ORF">DCC35_15060</name>
</gene>
<dbReference type="EMBL" id="CP028923">
    <property type="protein sequence ID" value="QCK15965.1"/>
    <property type="molecule type" value="Genomic_DNA"/>
</dbReference>
<accession>A0A4D7JZ30</accession>
<dbReference type="Pfam" id="PF08245">
    <property type="entry name" value="Mur_ligase_M"/>
    <property type="match status" value="1"/>
</dbReference>
<dbReference type="AlphaFoldDB" id="A0A4D7JZ30"/>
<evidence type="ECO:0000259" key="9">
    <source>
        <dbReference type="Pfam" id="PF01225"/>
    </source>
</evidence>
<keyword evidence="7" id="KW-0131">Cell cycle</keyword>
<evidence type="ECO:0000256" key="3">
    <source>
        <dbReference type="ARBA" id="ARBA00022741"/>
    </source>
</evidence>
<dbReference type="RefSeq" id="WP_137091562.1">
    <property type="nucleotide sequence ID" value="NZ_CP028923.1"/>
</dbReference>
<feature type="domain" description="Mur ligase N-terminal catalytic" evidence="9">
    <location>
        <begin position="6"/>
        <end position="102"/>
    </location>
</feature>
<dbReference type="SUPFAM" id="SSF51984">
    <property type="entry name" value="MurCD N-terminal domain"/>
    <property type="match status" value="1"/>
</dbReference>
<dbReference type="InterPro" id="IPR050061">
    <property type="entry name" value="MurCDEF_pg_biosynth"/>
</dbReference>
<evidence type="ECO:0000256" key="4">
    <source>
        <dbReference type="ARBA" id="ARBA00022840"/>
    </source>
</evidence>
<evidence type="ECO:0000256" key="6">
    <source>
        <dbReference type="ARBA" id="ARBA00022984"/>
    </source>
</evidence>
<evidence type="ECO:0000313" key="13">
    <source>
        <dbReference type="Proteomes" id="UP000298616"/>
    </source>
</evidence>
<dbReference type="GO" id="GO:0051301">
    <property type="term" value="P:cell division"/>
    <property type="evidence" value="ECO:0007669"/>
    <property type="project" value="UniProtKB-KW"/>
</dbReference>
<sequence>MENIKKVHFIAIGGSIMHNLAVNLKNDGYQVTGSDDTFFEPSKSTLRENELLPEKEGWYPEKLSSDIDAVILGMHAKKDNPELLKAKELNIPIYSFPEFIYERSKNKQRIVIAGSHGKTTITSMIMHVLNKLGKPFDYLVGAKVDGFDLMVKLSDAPLIIIEGDEYSTSALDNTPKFLHYHHHIALISGIEWDHVNIYPDRDNYVAQFDKLADQTPKAGSLVFNEDDNLVSVIGNKEREDVVRVPYTTPDHYVKDGKTYLKTEFGDIELGVFGIHNLQNIAGAKAVLSRISVQDKEFYDAIGSFTGASKRMELVGYSTNGAVYKDYAHAPSKIEATTKALKNQYPDRKLIACMELHTYSSLSKDFLKEYKGKLKSADEKLVYFNPKAIAIKGLDDLNPEEVKQAFNDDEIKVFKDSGELKSYLEELDLGNTNLLMMSSGNFDGINIDNLSEKLL</sequence>
<keyword evidence="6" id="KW-0573">Peptidoglycan synthesis</keyword>
<dbReference type="Gene3D" id="3.40.1190.10">
    <property type="entry name" value="Mur-like, catalytic domain"/>
    <property type="match status" value="1"/>
</dbReference>
<evidence type="ECO:0000259" key="10">
    <source>
        <dbReference type="Pfam" id="PF02875"/>
    </source>
</evidence>
<keyword evidence="8" id="KW-0961">Cell wall biogenesis/degradation</keyword>
<dbReference type="GO" id="GO:0008360">
    <property type="term" value="P:regulation of cell shape"/>
    <property type="evidence" value="ECO:0007669"/>
    <property type="project" value="UniProtKB-KW"/>
</dbReference>
<dbReference type="Gene3D" id="3.90.190.20">
    <property type="entry name" value="Mur ligase, C-terminal domain"/>
    <property type="match status" value="1"/>
</dbReference>
<evidence type="ECO:0000256" key="7">
    <source>
        <dbReference type="ARBA" id="ARBA00023306"/>
    </source>
</evidence>
<keyword evidence="2" id="KW-0132">Cell division</keyword>
<dbReference type="OrthoDB" id="9804126at2"/>